<organism evidence="2 3">
    <name type="scientific">Thiocapsa roseopersicina</name>
    <dbReference type="NCBI Taxonomy" id="1058"/>
    <lineage>
        <taxon>Bacteria</taxon>
        <taxon>Pseudomonadati</taxon>
        <taxon>Pseudomonadota</taxon>
        <taxon>Gammaproteobacteria</taxon>
        <taxon>Chromatiales</taxon>
        <taxon>Chromatiaceae</taxon>
        <taxon>Thiocapsa</taxon>
    </lineage>
</organism>
<accession>A0A1H3DED3</accession>
<feature type="region of interest" description="Disordered" evidence="1">
    <location>
        <begin position="11"/>
        <end position="33"/>
    </location>
</feature>
<evidence type="ECO:0008006" key="4">
    <source>
        <dbReference type="Google" id="ProtNLM"/>
    </source>
</evidence>
<proteinExistence type="predicted"/>
<dbReference type="AlphaFoldDB" id="A0A1H3DED3"/>
<dbReference type="STRING" id="1058.SAMN05421783_14613"/>
<evidence type="ECO:0000313" key="3">
    <source>
        <dbReference type="Proteomes" id="UP000198816"/>
    </source>
</evidence>
<evidence type="ECO:0000256" key="1">
    <source>
        <dbReference type="SAM" id="MobiDB-lite"/>
    </source>
</evidence>
<reference evidence="3" key="1">
    <citation type="submission" date="2016-10" db="EMBL/GenBank/DDBJ databases">
        <authorList>
            <person name="Varghese N."/>
            <person name="Submissions S."/>
        </authorList>
    </citation>
    <scope>NUCLEOTIDE SEQUENCE [LARGE SCALE GENOMIC DNA]</scope>
    <source>
        <strain evidence="3">DSM 217</strain>
    </source>
</reference>
<name>A0A1H3DED3_THIRO</name>
<keyword evidence="3" id="KW-1185">Reference proteome</keyword>
<evidence type="ECO:0000313" key="2">
    <source>
        <dbReference type="EMBL" id="SDX64044.1"/>
    </source>
</evidence>
<sequence>MLDLEALGDVFKAPRPAPPPAALAPSDLAGDPSDPATWLQARAERAAILEAEAGMDRGAADALAAALHPDPTEARPDWHGFTAGALQAAAGEDWPEVATRPEVLAALALLLRTQAQRDRGERPEHYNGIALCETCGPIWIYDRAPGPLLACPWCMATKPGAPVPRPNLELEG</sequence>
<dbReference type="Proteomes" id="UP000198816">
    <property type="component" value="Unassembled WGS sequence"/>
</dbReference>
<dbReference type="OrthoDB" id="5958286at2"/>
<dbReference type="RefSeq" id="WP_093038371.1">
    <property type="nucleotide sequence ID" value="NZ_FNNZ01000046.1"/>
</dbReference>
<protein>
    <recommendedName>
        <fullName evidence="4">Zinc-ribbon containing domain-containing protein</fullName>
    </recommendedName>
</protein>
<gene>
    <name evidence="2" type="ORF">SAMN05421783_14613</name>
</gene>
<dbReference type="EMBL" id="FNNZ01000046">
    <property type="protein sequence ID" value="SDX64044.1"/>
    <property type="molecule type" value="Genomic_DNA"/>
</dbReference>